<dbReference type="Proteomes" id="UP000827284">
    <property type="component" value="Unassembled WGS sequence"/>
</dbReference>
<dbReference type="AlphaFoldDB" id="A0A9P3HDG7"/>
<dbReference type="EMBL" id="BQFW01000009">
    <property type="protein sequence ID" value="GJJ74342.1"/>
    <property type="molecule type" value="Genomic_DNA"/>
</dbReference>
<dbReference type="OrthoDB" id="2445327at2759"/>
<gene>
    <name evidence="2" type="ORF">EMPS_06700</name>
</gene>
<reference evidence="2" key="1">
    <citation type="submission" date="2021-11" db="EMBL/GenBank/DDBJ databases">
        <authorList>
            <person name="Herlambang A."/>
            <person name="Guo Y."/>
            <person name="Takashima Y."/>
            <person name="Nishizawa T."/>
        </authorList>
    </citation>
    <scope>NUCLEOTIDE SEQUENCE</scope>
    <source>
        <strain evidence="2">E1425</strain>
    </source>
</reference>
<sequence>MPSFARRFKYTDAESAEEQYLQLIKSTAIVAARRKHLMREYQTFKANEAKQYWESLRFKLSLKSTAWKAAVSSAEAGLHVLQAEYSTYKEDSDDQSNKYTSSGSPYPAPGPSLPGYNFPSISPLKHPRDPFDDNGNSTKRAPLSPQTPPVITVNELGLSQDKEDDGQDEDIGGEDGEVNDIFLTDTVLPAAWLAWFDQVADSSKTPNALVSHPNRDTLSSPPVQSCKEGACSTGPPSSASLFVDRSEDLYGQLESRTSTDKNRSQSTGISFGHSLTMDDLNLPRYLSPNNENHSDIGNVATLTDQPLNQQPLFNLDLPSCDPNDPDFLSDQDLYDSTSGLYAWNFLEGDGRHDSNVESTWTYSNVDIGPVDIGPDLMYFRDQVLENNGSLAEPYEKL</sequence>
<feature type="region of interest" description="Disordered" evidence="1">
    <location>
        <begin position="204"/>
        <end position="241"/>
    </location>
</feature>
<protein>
    <submittedName>
        <fullName evidence="2">Uncharacterized protein</fullName>
    </submittedName>
</protein>
<accession>A0A9P3HDG7</accession>
<proteinExistence type="predicted"/>
<keyword evidence="3" id="KW-1185">Reference proteome</keyword>
<comment type="caution">
    <text evidence="2">The sequence shown here is derived from an EMBL/GenBank/DDBJ whole genome shotgun (WGS) entry which is preliminary data.</text>
</comment>
<evidence type="ECO:0000256" key="1">
    <source>
        <dbReference type="SAM" id="MobiDB-lite"/>
    </source>
</evidence>
<evidence type="ECO:0000313" key="3">
    <source>
        <dbReference type="Proteomes" id="UP000827284"/>
    </source>
</evidence>
<feature type="region of interest" description="Disordered" evidence="1">
    <location>
        <begin position="89"/>
        <end position="151"/>
    </location>
</feature>
<evidence type="ECO:0000313" key="2">
    <source>
        <dbReference type="EMBL" id="GJJ74342.1"/>
    </source>
</evidence>
<name>A0A9P3HDG7_9FUNG</name>
<organism evidence="2 3">
    <name type="scientific">Entomortierella parvispora</name>
    <dbReference type="NCBI Taxonomy" id="205924"/>
    <lineage>
        <taxon>Eukaryota</taxon>
        <taxon>Fungi</taxon>
        <taxon>Fungi incertae sedis</taxon>
        <taxon>Mucoromycota</taxon>
        <taxon>Mortierellomycotina</taxon>
        <taxon>Mortierellomycetes</taxon>
        <taxon>Mortierellales</taxon>
        <taxon>Mortierellaceae</taxon>
        <taxon>Entomortierella</taxon>
    </lineage>
</organism>
<reference evidence="2" key="2">
    <citation type="journal article" date="2022" name="Microbiol. Resour. Announc.">
        <title>Whole-Genome Sequence of Entomortierella parvispora E1425, a Mucoromycotan Fungus Associated with Burkholderiaceae-Related Endosymbiotic Bacteria.</title>
        <authorList>
            <person name="Herlambang A."/>
            <person name="Guo Y."/>
            <person name="Takashima Y."/>
            <person name="Narisawa K."/>
            <person name="Ohta H."/>
            <person name="Nishizawa T."/>
        </authorList>
    </citation>
    <scope>NUCLEOTIDE SEQUENCE</scope>
    <source>
        <strain evidence="2">E1425</strain>
    </source>
</reference>